<dbReference type="InterPro" id="IPR033709">
    <property type="entry name" value="Anticodon_Ile_ABEc"/>
</dbReference>
<dbReference type="EC" id="6.1.1.5" evidence="10"/>
<dbReference type="InterPro" id="IPR009008">
    <property type="entry name" value="Val/Leu/Ile-tRNA-synth_edit"/>
</dbReference>
<dbReference type="InterPro" id="IPR023586">
    <property type="entry name" value="Ile-tRNA-ligase_type2"/>
</dbReference>
<evidence type="ECO:0000313" key="13">
    <source>
        <dbReference type="EMBL" id="MBD7937865.1"/>
    </source>
</evidence>
<keyword evidence="4 10" id="KW-0547">Nucleotide-binding</keyword>
<dbReference type="Gene3D" id="3.40.50.620">
    <property type="entry name" value="HUPs"/>
    <property type="match status" value="2"/>
</dbReference>
<keyword evidence="3 10" id="KW-0436">Ligase</keyword>
<dbReference type="InterPro" id="IPR014729">
    <property type="entry name" value="Rossmann-like_a/b/a_fold"/>
</dbReference>
<evidence type="ECO:0000256" key="7">
    <source>
        <dbReference type="ARBA" id="ARBA00023146"/>
    </source>
</evidence>
<feature type="short sequence motif" description="'KMSKS' region" evidence="10">
    <location>
        <begin position="581"/>
        <end position="585"/>
    </location>
</feature>
<evidence type="ECO:0000256" key="6">
    <source>
        <dbReference type="ARBA" id="ARBA00022917"/>
    </source>
</evidence>
<gene>
    <name evidence="10" type="primary">ileS</name>
    <name evidence="13" type="ORF">H9655_12605</name>
</gene>
<dbReference type="GO" id="GO:0004822">
    <property type="term" value="F:isoleucine-tRNA ligase activity"/>
    <property type="evidence" value="ECO:0007669"/>
    <property type="project" value="UniProtKB-EC"/>
</dbReference>
<organism evidence="13 14">
    <name type="scientific">Cytobacillus stercorigallinarum</name>
    <dbReference type="NCBI Taxonomy" id="2762240"/>
    <lineage>
        <taxon>Bacteria</taxon>
        <taxon>Bacillati</taxon>
        <taxon>Bacillota</taxon>
        <taxon>Bacilli</taxon>
        <taxon>Bacillales</taxon>
        <taxon>Bacillaceae</taxon>
        <taxon>Cytobacillus</taxon>
    </lineage>
</organism>
<comment type="function">
    <text evidence="8 10">Catalyzes the attachment of isoleucine to tRNA(Ile). As IleRS can inadvertently accommodate and process structurally similar amino acids such as valine, to avoid such errors it has two additional distinct tRNA(Ile)-dependent editing activities. One activity is designated as 'pretransfer' editing and involves the hydrolysis of activated Val-AMP. The other activity is designated 'posttransfer' editing and involves deacylation of mischarged Val-tRNA(Ile).</text>
</comment>
<dbReference type="NCBIfam" id="TIGR00392">
    <property type="entry name" value="ileS"/>
    <property type="match status" value="1"/>
</dbReference>
<comment type="cofactor">
    <cofactor evidence="10">
        <name>Zn(2+)</name>
        <dbReference type="ChEBI" id="CHEBI:29105"/>
    </cofactor>
</comment>
<dbReference type="Proteomes" id="UP000657931">
    <property type="component" value="Unassembled WGS sequence"/>
</dbReference>
<keyword evidence="14" id="KW-1185">Reference proteome</keyword>
<dbReference type="Pfam" id="PF08264">
    <property type="entry name" value="Anticodon_1"/>
    <property type="match status" value="1"/>
</dbReference>
<dbReference type="CDD" id="cd00818">
    <property type="entry name" value="IleRS_core"/>
    <property type="match status" value="1"/>
</dbReference>
<comment type="subcellular location">
    <subcellularLocation>
        <location evidence="10">Cytoplasm</location>
    </subcellularLocation>
</comment>
<dbReference type="PROSITE" id="PS00178">
    <property type="entry name" value="AA_TRNA_LIGASE_I"/>
    <property type="match status" value="1"/>
</dbReference>
<name>A0ABR8QQR7_9BACI</name>
<dbReference type="InterPro" id="IPR013155">
    <property type="entry name" value="M/V/L/I-tRNA-synth_anticd-bd"/>
</dbReference>
<evidence type="ECO:0000259" key="11">
    <source>
        <dbReference type="Pfam" id="PF00133"/>
    </source>
</evidence>
<dbReference type="InterPro" id="IPR002300">
    <property type="entry name" value="aa-tRNA-synth_Ia"/>
</dbReference>
<dbReference type="InterPro" id="IPR009080">
    <property type="entry name" value="tRNAsynth_Ia_anticodon-bd"/>
</dbReference>
<keyword evidence="10" id="KW-0862">Zinc</keyword>
<dbReference type="SUPFAM" id="SSF52374">
    <property type="entry name" value="Nucleotidylyl transferase"/>
    <property type="match status" value="1"/>
</dbReference>
<feature type="domain" description="Methionyl/Valyl/Leucyl/Isoleucyl-tRNA synthetase anticodon-binding" evidence="12">
    <location>
        <begin position="666"/>
        <end position="812"/>
    </location>
</feature>
<evidence type="ECO:0000256" key="4">
    <source>
        <dbReference type="ARBA" id="ARBA00022741"/>
    </source>
</evidence>
<keyword evidence="10" id="KW-0479">Metal-binding</keyword>
<comment type="caution">
    <text evidence="13">The sequence shown here is derived from an EMBL/GenBank/DDBJ whole genome shotgun (WGS) entry which is preliminary data.</text>
</comment>
<dbReference type="CDD" id="cd07961">
    <property type="entry name" value="Anticodon_Ia_Ile_ABEc"/>
    <property type="match status" value="1"/>
</dbReference>
<keyword evidence="5 10" id="KW-0067">ATP-binding</keyword>
<dbReference type="PRINTS" id="PR00984">
    <property type="entry name" value="TRNASYNTHILE"/>
</dbReference>
<evidence type="ECO:0000256" key="3">
    <source>
        <dbReference type="ARBA" id="ARBA00022598"/>
    </source>
</evidence>
<keyword evidence="2 10" id="KW-0963">Cytoplasm</keyword>
<dbReference type="SUPFAM" id="SSF50677">
    <property type="entry name" value="ValRS/IleRS/LeuRS editing domain"/>
    <property type="match status" value="1"/>
</dbReference>
<feature type="binding site" evidence="10">
    <location>
        <position position="584"/>
    </location>
    <ligand>
        <name>ATP</name>
        <dbReference type="ChEBI" id="CHEBI:30616"/>
    </ligand>
</feature>
<keyword evidence="7 10" id="KW-0030">Aminoacyl-tRNA synthetase</keyword>
<dbReference type="PANTHER" id="PTHR42780">
    <property type="entry name" value="SOLEUCYL-TRNA SYNTHETASE"/>
    <property type="match status" value="1"/>
</dbReference>
<evidence type="ECO:0000256" key="5">
    <source>
        <dbReference type="ARBA" id="ARBA00022840"/>
    </source>
</evidence>
<evidence type="ECO:0000256" key="9">
    <source>
        <dbReference type="ARBA" id="ARBA00048359"/>
    </source>
</evidence>
<evidence type="ECO:0000313" key="14">
    <source>
        <dbReference type="Proteomes" id="UP000657931"/>
    </source>
</evidence>
<dbReference type="SUPFAM" id="SSF47323">
    <property type="entry name" value="Anticodon-binding domain of a subclass of class I aminoacyl-tRNA synthetases"/>
    <property type="match status" value="2"/>
</dbReference>
<evidence type="ECO:0000256" key="10">
    <source>
        <dbReference type="HAMAP-Rule" id="MF_02003"/>
    </source>
</evidence>
<protein>
    <recommendedName>
        <fullName evidence="10">Isoleucine--tRNA ligase</fullName>
        <ecNumber evidence="10">6.1.1.5</ecNumber>
    </recommendedName>
    <alternativeName>
        <fullName evidence="10">Isoleucyl-tRNA synthetase</fullName>
        <shortName evidence="10">IleRS</shortName>
    </alternativeName>
</protein>
<dbReference type="RefSeq" id="WP_191814465.1">
    <property type="nucleotide sequence ID" value="NZ_JACSQT010000005.1"/>
</dbReference>
<dbReference type="Pfam" id="PF19302">
    <property type="entry name" value="DUF5915"/>
    <property type="match status" value="1"/>
</dbReference>
<dbReference type="HAMAP" id="MF_02003">
    <property type="entry name" value="Ile_tRNA_synth_type2"/>
    <property type="match status" value="1"/>
</dbReference>
<comment type="similarity">
    <text evidence="1 10">Belongs to the class-I aminoacyl-tRNA synthetase family. IleS type 2 subfamily.</text>
</comment>
<dbReference type="InterPro" id="IPR001412">
    <property type="entry name" value="aa-tRNA-synth_I_CS"/>
</dbReference>
<reference evidence="13 14" key="1">
    <citation type="submission" date="2020-08" db="EMBL/GenBank/DDBJ databases">
        <title>A Genomic Blueprint of the Chicken Gut Microbiome.</title>
        <authorList>
            <person name="Gilroy R."/>
            <person name="Ravi A."/>
            <person name="Getino M."/>
            <person name="Pursley I."/>
            <person name="Horton D.L."/>
            <person name="Alikhan N.-F."/>
            <person name="Baker D."/>
            <person name="Gharbi K."/>
            <person name="Hall N."/>
            <person name="Watson M."/>
            <person name="Adriaenssens E.M."/>
            <person name="Foster-Nyarko E."/>
            <person name="Jarju S."/>
            <person name="Secka A."/>
            <person name="Antonio M."/>
            <person name="Oren A."/>
            <person name="Chaudhuri R."/>
            <person name="La Ragione R.M."/>
            <person name="Hildebrand F."/>
            <person name="Pallen M.J."/>
        </authorList>
    </citation>
    <scope>NUCLEOTIDE SEQUENCE [LARGE SCALE GENOMIC DNA]</scope>
    <source>
        <strain evidence="13 14">Sa5YUA1</strain>
    </source>
</reference>
<comment type="catalytic activity">
    <reaction evidence="9 10">
        <text>tRNA(Ile) + L-isoleucine + ATP = L-isoleucyl-tRNA(Ile) + AMP + diphosphate</text>
        <dbReference type="Rhea" id="RHEA:11060"/>
        <dbReference type="Rhea" id="RHEA-COMP:9666"/>
        <dbReference type="Rhea" id="RHEA-COMP:9695"/>
        <dbReference type="ChEBI" id="CHEBI:30616"/>
        <dbReference type="ChEBI" id="CHEBI:33019"/>
        <dbReference type="ChEBI" id="CHEBI:58045"/>
        <dbReference type="ChEBI" id="CHEBI:78442"/>
        <dbReference type="ChEBI" id="CHEBI:78528"/>
        <dbReference type="ChEBI" id="CHEBI:456215"/>
        <dbReference type="EC" id="6.1.1.5"/>
    </reaction>
</comment>
<proteinExistence type="inferred from homology"/>
<evidence type="ECO:0000256" key="1">
    <source>
        <dbReference type="ARBA" id="ARBA00007078"/>
    </source>
</evidence>
<accession>A0ABR8QQR7</accession>
<feature type="domain" description="Aminoacyl-tRNA synthetase class Ia" evidence="11">
    <location>
        <begin position="13"/>
        <end position="612"/>
    </location>
</feature>
<dbReference type="EMBL" id="JACSQT010000005">
    <property type="protein sequence ID" value="MBD7937865.1"/>
    <property type="molecule type" value="Genomic_DNA"/>
</dbReference>
<feature type="short sequence motif" description="'HIGH' region" evidence="10">
    <location>
        <begin position="42"/>
        <end position="52"/>
    </location>
</feature>
<dbReference type="Pfam" id="PF00133">
    <property type="entry name" value="tRNA-synt_1"/>
    <property type="match status" value="1"/>
</dbReference>
<keyword evidence="6 10" id="KW-0648">Protein biosynthesis</keyword>
<dbReference type="Gene3D" id="1.10.730.10">
    <property type="entry name" value="Isoleucyl-tRNA Synthetase, Domain 1"/>
    <property type="match status" value="1"/>
</dbReference>
<evidence type="ECO:0000256" key="2">
    <source>
        <dbReference type="ARBA" id="ARBA00022490"/>
    </source>
</evidence>
<evidence type="ECO:0000259" key="12">
    <source>
        <dbReference type="Pfam" id="PF08264"/>
    </source>
</evidence>
<dbReference type="PANTHER" id="PTHR42780:SF1">
    <property type="entry name" value="ISOLEUCINE--TRNA LIGASE, CYTOPLASMIC"/>
    <property type="match status" value="1"/>
</dbReference>
<sequence>MKERDVEKERKVREYWQEEKIFQRSIQQRHEAPSFVFYEGPPTANGMPHAGHALGRTIKDFVARYKTMTGHQVLRKAGWDTHGLPVELEVQKKLQLISKDDIEAFGVEAFIAECKKSVFTYEKEWRQFTEQLGYWVEMDHPYITLDNEYIESVWHILSQIHHDGRLYKGHRVVPYCPHCETSLSSHEVAQGYKDVHDLSATVKFKVAENEYLLCWTTTPWTLPGNVAVAVNPKLSYVKVEQNNERLIVAESLVSTVLKEGYKVIESVRGEALVGMKYVAPFSFVSLNNGHKVIAADFVTEDSGTGLVHIAPAHGEDDYQAVKENGLDFLQVVDEKGRYKQNVPLANKKVKESDVTIIQMLAQENLLYSKRKYEHSYPYCWRCDNPLIYYAMEGWFIRTTDVKEKMIDNNQTVEWYPAHMKNGRFGHFLDQLVDWNIGRNRFWGTPLNVWTCQTCGLESSPNSIAQLKERAIENVDDRIDLHKPYVDRIHLRCSCGGEMKREKEVIDVWFDSGSMPYAQYHYPFEQTTLFNNQFPADIVIEGVDQTRGWFYSLLAVSTLYKGVAPYKKVLSLGHILDEQGQKMSKSKGNALNPTLLIEEFGADALRWALLSDSAPWNNKRFSKKTVQQAKSKIVDTFRNVFSFYDMYAKIDGFDFSQHRVKELAIIDQWILSRLHHTIEKVREGLEVYDFFKSAKLLAEFLDDVSNWYVRRSRQRFWKEGLDHDKRAAYTTLYEVLVQSTRLFAPFMPFVTDEIHLQLVGSSVHLSDFPKHEKTKTNIQLESDMKDVRQIVELTRSIRMAANIKTKQPLQTVIVSAVKGKASVSSFEQIIKDETNVKEIIYEKNTHNFVTVELKVNYAIAGKKYGKRIKVIEQTLKELTVCEKNTLLTNGSLNIEKNGEMLVLENEDVLVEKKAKHPYRFAEGKDCTVILNIGLTEELLQEGLVREVMREVQNRRKKQGLPVDLRIHLTMFGNEKVLRALEKFSALLHESLLVQSITLAEVDEMTNLHVDGETIKVKIDD</sequence>
<comment type="domain">
    <text evidence="10">IleRS has two distinct active sites: one for aminoacylation and one for editing. The misactivated valine is translocated from the active site to the editing site, which sterically excludes the correctly activated isoleucine. The single editing site contains two valyl binding pockets, one specific for each substrate (Val-AMP or Val-tRNA(Ile)).</text>
</comment>
<dbReference type="InterPro" id="IPR002301">
    <property type="entry name" value="Ile-tRNA-ligase"/>
</dbReference>
<comment type="subunit">
    <text evidence="10">Monomer.</text>
</comment>
<evidence type="ECO:0000256" key="8">
    <source>
        <dbReference type="ARBA" id="ARBA00025217"/>
    </source>
</evidence>